<dbReference type="PROSITE" id="PS50887">
    <property type="entry name" value="GGDEF"/>
    <property type="match status" value="1"/>
</dbReference>
<dbReference type="Gene3D" id="3.30.450.20">
    <property type="entry name" value="PAS domain"/>
    <property type="match status" value="1"/>
</dbReference>
<dbReference type="Proteomes" id="UP000295357">
    <property type="component" value="Unassembled WGS sequence"/>
</dbReference>
<dbReference type="PANTHER" id="PTHR44757:SF2">
    <property type="entry name" value="BIOFILM ARCHITECTURE MAINTENANCE PROTEIN MBAA"/>
    <property type="match status" value="1"/>
</dbReference>
<evidence type="ECO:0000259" key="3">
    <source>
        <dbReference type="PROSITE" id="PS50112"/>
    </source>
</evidence>
<evidence type="ECO:0000259" key="4">
    <source>
        <dbReference type="PROSITE" id="PS50883"/>
    </source>
</evidence>
<dbReference type="Pfam" id="PF00990">
    <property type="entry name" value="GGDEF"/>
    <property type="match status" value="1"/>
</dbReference>
<dbReference type="InterPro" id="IPR035965">
    <property type="entry name" value="PAS-like_dom_sf"/>
</dbReference>
<reference evidence="6 7" key="1">
    <citation type="submission" date="2019-03" db="EMBL/GenBank/DDBJ databases">
        <title>Genomic Encyclopedia of Type Strains, Phase IV (KMG-IV): sequencing the most valuable type-strain genomes for metagenomic binning, comparative biology and taxonomic classification.</title>
        <authorList>
            <person name="Goeker M."/>
        </authorList>
    </citation>
    <scope>NUCLEOTIDE SEQUENCE [LARGE SCALE GENOMIC DNA]</scope>
    <source>
        <strain evidence="6 7">DSM 25082</strain>
    </source>
</reference>
<feature type="transmembrane region" description="Helical" evidence="2">
    <location>
        <begin position="95"/>
        <end position="115"/>
    </location>
</feature>
<feature type="compositionally biased region" description="Pro residues" evidence="1">
    <location>
        <begin position="770"/>
        <end position="779"/>
    </location>
</feature>
<comment type="caution">
    <text evidence="6">The sequence shown here is derived from an EMBL/GenBank/DDBJ whole genome shotgun (WGS) entry which is preliminary data.</text>
</comment>
<proteinExistence type="predicted"/>
<dbReference type="NCBIfam" id="TIGR00229">
    <property type="entry name" value="sensory_box"/>
    <property type="match status" value="1"/>
</dbReference>
<dbReference type="EMBL" id="SNXE01000001">
    <property type="protein sequence ID" value="TDP13126.1"/>
    <property type="molecule type" value="Genomic_DNA"/>
</dbReference>
<dbReference type="CDD" id="cd01948">
    <property type="entry name" value="EAL"/>
    <property type="match status" value="1"/>
</dbReference>
<dbReference type="InterPro" id="IPR052155">
    <property type="entry name" value="Biofilm_reg_signaling"/>
</dbReference>
<dbReference type="NCBIfam" id="TIGR00254">
    <property type="entry name" value="GGDEF"/>
    <property type="match status" value="1"/>
</dbReference>
<dbReference type="SMART" id="SM00267">
    <property type="entry name" value="GGDEF"/>
    <property type="match status" value="1"/>
</dbReference>
<dbReference type="SMART" id="SM00052">
    <property type="entry name" value="EAL"/>
    <property type="match status" value="1"/>
</dbReference>
<dbReference type="Gene3D" id="3.20.20.450">
    <property type="entry name" value="EAL domain"/>
    <property type="match status" value="1"/>
</dbReference>
<dbReference type="PROSITE" id="PS50112">
    <property type="entry name" value="PAS"/>
    <property type="match status" value="1"/>
</dbReference>
<feature type="transmembrane region" description="Helical" evidence="2">
    <location>
        <begin position="173"/>
        <end position="196"/>
    </location>
</feature>
<dbReference type="SUPFAM" id="SSF55785">
    <property type="entry name" value="PYP-like sensor domain (PAS domain)"/>
    <property type="match status" value="1"/>
</dbReference>
<name>A0A4R6NBI6_9BURK</name>
<dbReference type="SUPFAM" id="SSF55073">
    <property type="entry name" value="Nucleotide cyclase"/>
    <property type="match status" value="1"/>
</dbReference>
<dbReference type="Pfam" id="PF13188">
    <property type="entry name" value="PAS_8"/>
    <property type="match status" value="1"/>
</dbReference>
<dbReference type="AlphaFoldDB" id="A0A4R6NBI6"/>
<keyword evidence="7" id="KW-1185">Reference proteome</keyword>
<feature type="transmembrane region" description="Helical" evidence="2">
    <location>
        <begin position="6"/>
        <end position="23"/>
    </location>
</feature>
<dbReference type="Pfam" id="PF00563">
    <property type="entry name" value="EAL"/>
    <property type="match status" value="1"/>
</dbReference>
<dbReference type="CDD" id="cd01949">
    <property type="entry name" value="GGDEF"/>
    <property type="match status" value="1"/>
</dbReference>
<keyword evidence="2" id="KW-0472">Membrane</keyword>
<feature type="compositionally biased region" description="Low complexity" evidence="1">
    <location>
        <begin position="757"/>
        <end position="769"/>
    </location>
</feature>
<protein>
    <submittedName>
        <fullName evidence="6">PAS domain S-box-containing protein/diguanylate cyclase (GGDEF)-like protein</fullName>
    </submittedName>
</protein>
<feature type="domain" description="EAL" evidence="4">
    <location>
        <begin position="504"/>
        <end position="757"/>
    </location>
</feature>
<dbReference type="RefSeq" id="WP_162849393.1">
    <property type="nucleotide sequence ID" value="NZ_JAUFPJ010000001.1"/>
</dbReference>
<dbReference type="PANTHER" id="PTHR44757">
    <property type="entry name" value="DIGUANYLATE CYCLASE DGCP"/>
    <property type="match status" value="1"/>
</dbReference>
<organism evidence="6 7">
    <name type="scientific">Roseateles asaccharophilus</name>
    <dbReference type="NCBI Taxonomy" id="582607"/>
    <lineage>
        <taxon>Bacteria</taxon>
        <taxon>Pseudomonadati</taxon>
        <taxon>Pseudomonadota</taxon>
        <taxon>Betaproteobacteria</taxon>
        <taxon>Burkholderiales</taxon>
        <taxon>Sphaerotilaceae</taxon>
        <taxon>Roseateles</taxon>
    </lineage>
</organism>
<feature type="transmembrane region" description="Helical" evidence="2">
    <location>
        <begin position="147"/>
        <end position="167"/>
    </location>
</feature>
<dbReference type="SMART" id="SM00091">
    <property type="entry name" value="PAS"/>
    <property type="match status" value="1"/>
</dbReference>
<evidence type="ECO:0000256" key="1">
    <source>
        <dbReference type="SAM" id="MobiDB-lite"/>
    </source>
</evidence>
<dbReference type="PROSITE" id="PS50883">
    <property type="entry name" value="EAL"/>
    <property type="match status" value="1"/>
</dbReference>
<feature type="domain" description="GGDEF" evidence="5">
    <location>
        <begin position="360"/>
        <end position="495"/>
    </location>
</feature>
<gene>
    <name evidence="6" type="ORF">DFR39_101600</name>
</gene>
<keyword evidence="2" id="KW-1133">Transmembrane helix</keyword>
<dbReference type="Gene3D" id="3.30.70.270">
    <property type="match status" value="1"/>
</dbReference>
<keyword evidence="2" id="KW-0812">Transmembrane</keyword>
<dbReference type="InterPro" id="IPR029787">
    <property type="entry name" value="Nucleotide_cyclase"/>
</dbReference>
<evidence type="ECO:0000256" key="2">
    <source>
        <dbReference type="SAM" id="Phobius"/>
    </source>
</evidence>
<sequence>MTPLLLVSAIQLAMFGLAMLLLWRQEYRYRYVRLWGWSWVLLALGLTGGPLMQDHFAPGGALRALQALLASAALMGSQLLQLMGSLDFRGRRLRLGLWLPGLLVVMTVLATLGTWHMPSAVLFGGLVLGLGAMVSAWLLWQQGSSQARWVGVCFVAAGLVHATGPLLDPSGRSVVTYGLGAIVQLVLSLALILLSLERAHAQARLQAERFTRLAERSLQGLVVLRGRQLLYANPAALSMFGYTELQAAQQSDVLDALVAPEQREQAVRRHLELVQNPEAHFEWEETRRRRDGRLLHLHGLSSQIIWDGAPAELLALIDDTARHVALEALRHQALHDDLTGLPNRNFTVERLRDLTRPGAAPFALVSADIDRFQLVNETLGHAVGDALLLAVAQRLRSELADVATVARLGEDQFVLLVQGPQAGERAAARRFVERLLQLFQRPFAVEDAELHVHISAGVALFPLDGSDGAALLRAADTAAHRAKAEPGPSYAFFEASMNQAAQERMLAEQSLAKALEAGEFELLYQPKVRAGSRELLGFEALVRWQRPGHGQVSPAEFVPAAERTGQIQALGALIVALATRQLRDWLDRFGEVLPVAINVSPLQFEDARFVPRLLAAIEAMDLPRGSLQIEMTESAAIGHIEEVRPQLERLRQAGVLCALDDFGTGQSSLTMLRQLPIYSMKLDRSMIAPLPQHEASAVVRATCALGHSLGLEVVAEGVETEEQALAAEALGCTQLQGYHLGRPLQSTQAGELLAGRLSAALSAPSSRPDAPAPPGPRPG</sequence>
<feature type="domain" description="PAS" evidence="3">
    <location>
        <begin position="226"/>
        <end position="277"/>
    </location>
</feature>
<feature type="transmembrane region" description="Helical" evidence="2">
    <location>
        <begin position="64"/>
        <end position="83"/>
    </location>
</feature>
<dbReference type="InterPro" id="IPR000014">
    <property type="entry name" value="PAS"/>
</dbReference>
<dbReference type="InterPro" id="IPR035919">
    <property type="entry name" value="EAL_sf"/>
</dbReference>
<evidence type="ECO:0000313" key="6">
    <source>
        <dbReference type="EMBL" id="TDP13126.1"/>
    </source>
</evidence>
<dbReference type="SUPFAM" id="SSF141868">
    <property type="entry name" value="EAL domain-like"/>
    <property type="match status" value="1"/>
</dbReference>
<evidence type="ECO:0000259" key="5">
    <source>
        <dbReference type="PROSITE" id="PS50887"/>
    </source>
</evidence>
<dbReference type="CDD" id="cd00130">
    <property type="entry name" value="PAS"/>
    <property type="match status" value="1"/>
</dbReference>
<dbReference type="InterPro" id="IPR001633">
    <property type="entry name" value="EAL_dom"/>
</dbReference>
<feature type="region of interest" description="Disordered" evidence="1">
    <location>
        <begin position="757"/>
        <end position="779"/>
    </location>
</feature>
<feature type="transmembrane region" description="Helical" evidence="2">
    <location>
        <begin position="35"/>
        <end position="52"/>
    </location>
</feature>
<accession>A0A4R6NBI6</accession>
<dbReference type="InterPro" id="IPR043128">
    <property type="entry name" value="Rev_trsase/Diguanyl_cyclase"/>
</dbReference>
<evidence type="ECO:0000313" key="7">
    <source>
        <dbReference type="Proteomes" id="UP000295357"/>
    </source>
</evidence>
<feature type="transmembrane region" description="Helical" evidence="2">
    <location>
        <begin position="121"/>
        <end position="140"/>
    </location>
</feature>
<dbReference type="InterPro" id="IPR000160">
    <property type="entry name" value="GGDEF_dom"/>
</dbReference>